<dbReference type="InterPro" id="IPR049166">
    <property type="entry name" value="GH39_cat"/>
</dbReference>
<feature type="domain" description="Glycosyl hydrolases family 39 N-terminal catalytic" evidence="5">
    <location>
        <begin position="139"/>
        <end position="236"/>
    </location>
</feature>
<evidence type="ECO:0000256" key="2">
    <source>
        <dbReference type="ARBA" id="ARBA00022801"/>
    </source>
</evidence>
<name>A0A379LZH8_9NOCA</name>
<dbReference type="PANTHER" id="PTHR12631:SF10">
    <property type="entry name" value="BETA-XYLOSIDASE-LIKE PROTEIN-RELATED"/>
    <property type="match status" value="1"/>
</dbReference>
<dbReference type="PANTHER" id="PTHR12631">
    <property type="entry name" value="ALPHA-L-IDURONIDASE"/>
    <property type="match status" value="1"/>
</dbReference>
<protein>
    <submittedName>
        <fullName evidence="6">Beta-xylosidase</fullName>
    </submittedName>
</protein>
<keyword evidence="2" id="KW-0378">Hydrolase</keyword>
<evidence type="ECO:0000256" key="1">
    <source>
        <dbReference type="ARBA" id="ARBA00008875"/>
    </source>
</evidence>
<dbReference type="SUPFAM" id="SSF51445">
    <property type="entry name" value="(Trans)glycosidases"/>
    <property type="match status" value="1"/>
</dbReference>
<feature type="chain" id="PRO_5039435018" evidence="4">
    <location>
        <begin position="22"/>
        <end position="374"/>
    </location>
</feature>
<evidence type="ECO:0000313" key="6">
    <source>
        <dbReference type="EMBL" id="SUE15460.1"/>
    </source>
</evidence>
<accession>A0A379LZH8</accession>
<sequence>MGRPARAILTAVLACSLAALAACAPPIQPTPPTTCGSDDIGIAAGAPLMYLPDTELDRELDAIRAVGARWLRVDIDWSVIEPNRGQQNWSIPDRVVDRARTRGLEVVGIIAYTPAWARVAGGADTHGYPADPAAFATFSRQVAQRYSTRVSHWEIWNEPNLTGFFRPRADIGKYVELLAAAAPAIKSVQPGARILNGGLAPAVDDGTNISPVTYVQQLYARGAQQYFDILSIHPYSYPALPNDASTQSWNTFYRMRLMRDTMVQYGDAATPIWATEFGAPTGTASNAVSAQRQADIIAAGIAEARRLGWVQKVFVYSMRDRGTNQADVEQNFGLLYQNFTAKPSRAVVASAAQACTTVSDSLEITTPPAVDPVW</sequence>
<keyword evidence="3" id="KW-0326">Glycosidase</keyword>
<dbReference type="GO" id="GO:0004553">
    <property type="term" value="F:hydrolase activity, hydrolyzing O-glycosyl compounds"/>
    <property type="evidence" value="ECO:0007669"/>
    <property type="project" value="TreeGrafter"/>
</dbReference>
<keyword evidence="7" id="KW-1185">Reference proteome</keyword>
<dbReference type="Gene3D" id="3.20.20.80">
    <property type="entry name" value="Glycosidases"/>
    <property type="match status" value="1"/>
</dbReference>
<dbReference type="RefSeq" id="WP_064063549.1">
    <property type="nucleotide sequence ID" value="NZ_LPZN01000015.1"/>
</dbReference>
<gene>
    <name evidence="6" type="ORF">NCTC13296_02322</name>
</gene>
<keyword evidence="4" id="KW-0732">Signal</keyword>
<evidence type="ECO:0000256" key="4">
    <source>
        <dbReference type="SAM" id="SignalP"/>
    </source>
</evidence>
<dbReference type="Pfam" id="PF01229">
    <property type="entry name" value="Glyco_hydro_39"/>
    <property type="match status" value="1"/>
</dbReference>
<dbReference type="AlphaFoldDB" id="A0A379LZH8"/>
<dbReference type="PROSITE" id="PS51257">
    <property type="entry name" value="PROKAR_LIPOPROTEIN"/>
    <property type="match status" value="1"/>
</dbReference>
<evidence type="ECO:0000259" key="5">
    <source>
        <dbReference type="Pfam" id="PF01229"/>
    </source>
</evidence>
<proteinExistence type="inferred from homology"/>
<feature type="signal peptide" evidence="4">
    <location>
        <begin position="1"/>
        <end position="21"/>
    </location>
</feature>
<dbReference type="OrthoDB" id="9802522at2"/>
<organism evidence="6 7">
    <name type="scientific">Rhodococcus gordoniae</name>
    <dbReference type="NCBI Taxonomy" id="223392"/>
    <lineage>
        <taxon>Bacteria</taxon>
        <taxon>Bacillati</taxon>
        <taxon>Actinomycetota</taxon>
        <taxon>Actinomycetes</taxon>
        <taxon>Mycobacteriales</taxon>
        <taxon>Nocardiaceae</taxon>
        <taxon>Rhodococcus</taxon>
    </lineage>
</organism>
<dbReference type="InterPro" id="IPR051923">
    <property type="entry name" value="Glycosyl_Hydrolase_39"/>
</dbReference>
<reference evidence="6 7" key="1">
    <citation type="submission" date="2018-06" db="EMBL/GenBank/DDBJ databases">
        <authorList>
            <consortium name="Pathogen Informatics"/>
            <person name="Doyle S."/>
        </authorList>
    </citation>
    <scope>NUCLEOTIDE SEQUENCE [LARGE SCALE GENOMIC DNA]</scope>
    <source>
        <strain evidence="6 7">NCTC13296</strain>
    </source>
</reference>
<dbReference type="InterPro" id="IPR017853">
    <property type="entry name" value="GH"/>
</dbReference>
<evidence type="ECO:0000256" key="3">
    <source>
        <dbReference type="ARBA" id="ARBA00023295"/>
    </source>
</evidence>
<dbReference type="Proteomes" id="UP000254569">
    <property type="component" value="Unassembled WGS sequence"/>
</dbReference>
<evidence type="ECO:0000313" key="7">
    <source>
        <dbReference type="Proteomes" id="UP000254569"/>
    </source>
</evidence>
<comment type="similarity">
    <text evidence="1">Belongs to the glycosyl hydrolase 39 family.</text>
</comment>
<dbReference type="EMBL" id="UGVI01000001">
    <property type="protein sequence ID" value="SUE15460.1"/>
    <property type="molecule type" value="Genomic_DNA"/>
</dbReference>